<comment type="similarity">
    <text evidence="1">Belongs to the ABC transporter superfamily.</text>
</comment>
<dbReference type="SMART" id="SM00930">
    <property type="entry name" value="NIL"/>
    <property type="match status" value="1"/>
</dbReference>
<feature type="domain" description="ABC transporter" evidence="11">
    <location>
        <begin position="11"/>
        <end position="250"/>
    </location>
</feature>
<dbReference type="InterPro" id="IPR045865">
    <property type="entry name" value="ACT-like_dom_sf"/>
</dbReference>
<dbReference type="SMART" id="SM00382">
    <property type="entry name" value="AAA"/>
    <property type="match status" value="1"/>
</dbReference>
<dbReference type="InterPro" id="IPR003439">
    <property type="entry name" value="ABC_transporter-like_ATP-bd"/>
</dbReference>
<dbReference type="PATRIC" id="fig|87541.4.peg.562"/>
<dbReference type="InterPro" id="IPR050086">
    <property type="entry name" value="MetN_ABC_transporter-like"/>
</dbReference>
<dbReference type="EMBL" id="LSCQ01000026">
    <property type="protein sequence ID" value="KXB37485.1"/>
    <property type="molecule type" value="Genomic_DNA"/>
</dbReference>
<dbReference type="InterPro" id="IPR027417">
    <property type="entry name" value="P-loop_NTPase"/>
</dbReference>
<proteinExistence type="inferred from homology"/>
<dbReference type="GO" id="GO:0016887">
    <property type="term" value="F:ATP hydrolysis activity"/>
    <property type="evidence" value="ECO:0007669"/>
    <property type="project" value="InterPro"/>
</dbReference>
<keyword evidence="2" id="KW-0813">Transport</keyword>
<dbReference type="STRING" id="87541.AWM71_01490"/>
<dbReference type="SUPFAM" id="SSF55021">
    <property type="entry name" value="ACT-like"/>
    <property type="match status" value="1"/>
</dbReference>
<dbReference type="PROSITE" id="PS50893">
    <property type="entry name" value="ABC_TRANSPORTER_2"/>
    <property type="match status" value="1"/>
</dbReference>
<evidence type="ECO:0000256" key="1">
    <source>
        <dbReference type="ARBA" id="ARBA00005417"/>
    </source>
</evidence>
<evidence type="ECO:0000256" key="2">
    <source>
        <dbReference type="ARBA" id="ARBA00022448"/>
    </source>
</evidence>
<dbReference type="GO" id="GO:0005524">
    <property type="term" value="F:ATP binding"/>
    <property type="evidence" value="ECO:0007669"/>
    <property type="project" value="UniProtKB-KW"/>
</dbReference>
<comment type="catalytic activity">
    <reaction evidence="9">
        <text>ATP + H2O = ADP + phosphate + H(+)</text>
        <dbReference type="Rhea" id="RHEA:13065"/>
        <dbReference type="ChEBI" id="CHEBI:15377"/>
        <dbReference type="ChEBI" id="CHEBI:15378"/>
        <dbReference type="ChEBI" id="CHEBI:30616"/>
        <dbReference type="ChEBI" id="CHEBI:43474"/>
        <dbReference type="ChEBI" id="CHEBI:456216"/>
    </reaction>
</comment>
<evidence type="ECO:0000256" key="10">
    <source>
        <dbReference type="ARBA" id="ARBA00055994"/>
    </source>
</evidence>
<accession>A0A0X8F762</accession>
<evidence type="ECO:0000313" key="12">
    <source>
        <dbReference type="EMBL" id="KXB37485.1"/>
    </source>
</evidence>
<keyword evidence="5 12" id="KW-0067">ATP-binding</keyword>
<gene>
    <name evidence="12" type="ORF">HMPREF3187_00560</name>
</gene>
<protein>
    <submittedName>
        <fullName evidence="12">ABC transporter, ATP-binding protein</fullName>
    </submittedName>
</protein>
<organism evidence="12 13">
    <name type="scientific">Aerococcus christensenii</name>
    <dbReference type="NCBI Taxonomy" id="87541"/>
    <lineage>
        <taxon>Bacteria</taxon>
        <taxon>Bacillati</taxon>
        <taxon>Bacillota</taxon>
        <taxon>Bacilli</taxon>
        <taxon>Lactobacillales</taxon>
        <taxon>Aerococcaceae</taxon>
        <taxon>Aerococcus</taxon>
    </lineage>
</organism>
<dbReference type="OrthoDB" id="9802264at2"/>
<evidence type="ECO:0000256" key="6">
    <source>
        <dbReference type="ARBA" id="ARBA00022967"/>
    </source>
</evidence>
<evidence type="ECO:0000313" key="13">
    <source>
        <dbReference type="Proteomes" id="UP000070422"/>
    </source>
</evidence>
<keyword evidence="7" id="KW-0029">Amino-acid transport</keyword>
<comment type="caution">
    <text evidence="12">The sequence shown here is derived from an EMBL/GenBank/DDBJ whole genome shotgun (WGS) entry which is preliminary data.</text>
</comment>
<dbReference type="Gene3D" id="3.40.50.300">
    <property type="entry name" value="P-loop containing nucleotide triphosphate hydrolases"/>
    <property type="match status" value="1"/>
</dbReference>
<dbReference type="InterPro" id="IPR017871">
    <property type="entry name" value="ABC_transporter-like_CS"/>
</dbReference>
<keyword evidence="6" id="KW-1278">Translocase</keyword>
<evidence type="ECO:0000256" key="3">
    <source>
        <dbReference type="ARBA" id="ARBA00022475"/>
    </source>
</evidence>
<evidence type="ECO:0000259" key="11">
    <source>
        <dbReference type="PROSITE" id="PS50893"/>
    </source>
</evidence>
<dbReference type="Proteomes" id="UP000070422">
    <property type="component" value="Unassembled WGS sequence"/>
</dbReference>
<evidence type="ECO:0000256" key="4">
    <source>
        <dbReference type="ARBA" id="ARBA00022741"/>
    </source>
</evidence>
<dbReference type="GO" id="GO:0005886">
    <property type="term" value="C:plasma membrane"/>
    <property type="evidence" value="ECO:0007669"/>
    <property type="project" value="UniProtKB-ARBA"/>
</dbReference>
<dbReference type="Pfam" id="PF09383">
    <property type="entry name" value="NIL"/>
    <property type="match status" value="1"/>
</dbReference>
<evidence type="ECO:0000256" key="9">
    <source>
        <dbReference type="ARBA" id="ARBA00049360"/>
    </source>
</evidence>
<dbReference type="KEGG" id="acg:AWM71_01490"/>
<dbReference type="PANTHER" id="PTHR43166">
    <property type="entry name" value="AMINO ACID IMPORT ATP-BINDING PROTEIN"/>
    <property type="match status" value="1"/>
</dbReference>
<evidence type="ECO:0000256" key="7">
    <source>
        <dbReference type="ARBA" id="ARBA00022970"/>
    </source>
</evidence>
<dbReference type="GO" id="GO:0006865">
    <property type="term" value="P:amino acid transport"/>
    <property type="evidence" value="ECO:0007669"/>
    <property type="project" value="UniProtKB-KW"/>
</dbReference>
<dbReference type="InterPro" id="IPR018449">
    <property type="entry name" value="NIL_domain"/>
</dbReference>
<keyword evidence="8" id="KW-0472">Membrane</keyword>
<dbReference type="PROSITE" id="PS00211">
    <property type="entry name" value="ABC_TRANSPORTER_1"/>
    <property type="match status" value="1"/>
</dbReference>
<dbReference type="InterPro" id="IPR003593">
    <property type="entry name" value="AAA+_ATPase"/>
</dbReference>
<dbReference type="FunFam" id="3.40.50.300:FF:000056">
    <property type="entry name" value="Cell division ATP-binding protein FtsE"/>
    <property type="match status" value="1"/>
</dbReference>
<sequence>MRCRKDDVHLIKLNNVSVSFDTPDGHLKAVDNVSLTVNNGEIFGVIGYSGAGKSTLVRTINCLQKPSSGQVIVNGENIAELNSRDLREARKKIGMIFQHFNLMNARTVAGNVAFPLKESGLSQEEIDEKVKRLLDLVGLGDRGQAYPSQLSGGQKQRVAIARALANDPHVLLCDEATSALDPKTTGQILELLKRVNKEMGITIVIITHEMSVIKQICDRVAVMQSGKVIEEGSILDIFRQPKEALTRDFIRSASPTEKGIENILENPDLLNIQPDDRVIRIDFTGESTGEPLIASLAQRFQLPANILFANVEILQQTPVGTMLISLNGTEEQLRSAFQYMQDNGVKCREYTIDFSKKGVE</sequence>
<evidence type="ECO:0000256" key="8">
    <source>
        <dbReference type="ARBA" id="ARBA00023136"/>
    </source>
</evidence>
<evidence type="ECO:0000256" key="5">
    <source>
        <dbReference type="ARBA" id="ARBA00022840"/>
    </source>
</evidence>
<dbReference type="Gene3D" id="3.30.70.260">
    <property type="match status" value="1"/>
</dbReference>
<name>A0A0X8F762_9LACT</name>
<comment type="function">
    <text evidence="10">Part of the ABC transporter FtsEX involved in cellular division. Has ATPase activity. Essential for cell division and viability.</text>
</comment>
<dbReference type="CDD" id="cd03258">
    <property type="entry name" value="ABC_MetN_methionine_transporter"/>
    <property type="match status" value="1"/>
</dbReference>
<dbReference type="AlphaFoldDB" id="A0A0X8F762"/>
<dbReference type="SUPFAM" id="SSF52540">
    <property type="entry name" value="P-loop containing nucleoside triphosphate hydrolases"/>
    <property type="match status" value="1"/>
</dbReference>
<keyword evidence="3" id="KW-1003">Cell membrane</keyword>
<keyword evidence="4" id="KW-0547">Nucleotide-binding</keyword>
<dbReference type="Pfam" id="PF00005">
    <property type="entry name" value="ABC_tran"/>
    <property type="match status" value="1"/>
</dbReference>
<dbReference type="PANTHER" id="PTHR43166:SF30">
    <property type="entry name" value="METHIONINE IMPORT ATP-BINDING PROTEIN METN"/>
    <property type="match status" value="1"/>
</dbReference>
<dbReference type="InterPro" id="IPR041701">
    <property type="entry name" value="MetN_ABC"/>
</dbReference>
<reference evidence="12 13" key="1">
    <citation type="submission" date="2016-01" db="EMBL/GenBank/DDBJ databases">
        <authorList>
            <person name="Oliw E.H."/>
        </authorList>
    </citation>
    <scope>NUCLEOTIDE SEQUENCE [LARGE SCALE GENOMIC DNA]</scope>
    <source>
        <strain evidence="12 13">KA00635</strain>
    </source>
</reference>